<sequence>MSFKEGPRSPLQPPTYGNLITILSIDGGGVRGIIPSVILEFLETELQKLDGEDARLADYFDVIAGTSTGGLVTAMLTTPDEEGHPICAAKDVKDFYLEHCPKIFPHASNRLAPAGNVIKALWGPKYDGGYLHNIIQEKLQENRLHDTLTNVVIPTFDIKYLQPTIFSSYQLQTTPSLDAKLSDICIGTSAAPTYLPSHSFQTEDSEGKLLKEFNLIDGGVAANNPTLVAISEVTKEITRGSPNFFPIKPTEYGRFLVLSLGTGSPEFHEKYDATKSSHWGILGWLAGGGSTPLVDVFTQSSDDMVNYYISVVFQALHSEENYLRIQLQTTPSLDAKLSDICIGTSAAPTYLPSHSFQTEDSEGKLLKEFNLIDGGVAANNPTLVAISEVTKEITRGSPNFFPIKPTEYGRFLVLSLGTGSPEFHEKYDATKSSHWGILGWLAGGGSTPLVDVFTQSSDDMVNYYISVVFQALHSEENYLRIQDDTLSVDLAAMDLTTPENLENLVKVGVELLKKPVTRVNLGTGICEPYHHTTNEMALKKFAAILHKEKYVRELRSPNTNRGLVNQGKSMEDQTGASQGMPTLSKTIHHSLPDLHDLNPN</sequence>
<evidence type="ECO:0000256" key="8">
    <source>
        <dbReference type="SAM" id="MobiDB-lite"/>
    </source>
</evidence>
<reference evidence="10 11" key="1">
    <citation type="journal article" date="2018" name="Mol. Plant">
        <title>The genome of Artemisia annua provides insight into the evolution of Asteraceae family and artemisinin biosynthesis.</title>
        <authorList>
            <person name="Shen Q."/>
            <person name="Zhang L."/>
            <person name="Liao Z."/>
            <person name="Wang S."/>
            <person name="Yan T."/>
            <person name="Shi P."/>
            <person name="Liu M."/>
            <person name="Fu X."/>
            <person name="Pan Q."/>
            <person name="Wang Y."/>
            <person name="Lv Z."/>
            <person name="Lu X."/>
            <person name="Zhang F."/>
            <person name="Jiang W."/>
            <person name="Ma Y."/>
            <person name="Chen M."/>
            <person name="Hao X."/>
            <person name="Li L."/>
            <person name="Tang Y."/>
            <person name="Lv G."/>
            <person name="Zhou Y."/>
            <person name="Sun X."/>
            <person name="Brodelius P.E."/>
            <person name="Rose J.K.C."/>
            <person name="Tang K."/>
        </authorList>
    </citation>
    <scope>NUCLEOTIDE SEQUENCE [LARGE SCALE GENOMIC DNA]</scope>
    <source>
        <strain evidence="11">cv. Huhao1</strain>
        <tissue evidence="10">Leaf</tissue>
    </source>
</reference>
<accession>A0A2U1NJ92</accession>
<dbReference type="PANTHER" id="PTHR32176:SF80">
    <property type="entry name" value="ACYL TRANSFERASE_ACYL HYDROLASE_LYSOPHOSPHOLIPASE-RELATED"/>
    <property type="match status" value="1"/>
</dbReference>
<evidence type="ECO:0000256" key="3">
    <source>
        <dbReference type="ARBA" id="ARBA00022821"/>
    </source>
</evidence>
<evidence type="ECO:0000256" key="5">
    <source>
        <dbReference type="ARBA" id="ARBA00023098"/>
    </source>
</evidence>
<dbReference type="EC" id="3.1.1.-" evidence="7"/>
<dbReference type="GO" id="GO:0016740">
    <property type="term" value="F:transferase activity"/>
    <property type="evidence" value="ECO:0007669"/>
    <property type="project" value="UniProtKB-KW"/>
</dbReference>
<feature type="active site" description="Proton acceptor" evidence="6">
    <location>
        <position position="217"/>
    </location>
</feature>
<protein>
    <recommendedName>
        <fullName evidence="7">Patatin</fullName>
        <ecNumber evidence="7">3.1.1.-</ecNumber>
    </recommendedName>
</protein>
<dbReference type="PROSITE" id="PS51635">
    <property type="entry name" value="PNPLA"/>
    <property type="match status" value="1"/>
</dbReference>
<feature type="short sequence motif" description="DGA/G" evidence="6">
    <location>
        <begin position="217"/>
        <end position="219"/>
    </location>
</feature>
<dbReference type="GO" id="GO:0004620">
    <property type="term" value="F:phospholipase activity"/>
    <property type="evidence" value="ECO:0007669"/>
    <property type="project" value="TreeGrafter"/>
</dbReference>
<keyword evidence="3" id="KW-0611">Plant defense</keyword>
<dbReference type="PANTHER" id="PTHR32176">
    <property type="entry name" value="XYLOSE ISOMERASE"/>
    <property type="match status" value="1"/>
</dbReference>
<evidence type="ECO:0000256" key="6">
    <source>
        <dbReference type="PROSITE-ProRule" id="PRU01161"/>
    </source>
</evidence>
<dbReference type="FunFam" id="3.40.1090.10:FF:000005">
    <property type="entry name" value="Patatin"/>
    <property type="match status" value="1"/>
</dbReference>
<evidence type="ECO:0000256" key="1">
    <source>
        <dbReference type="ARBA" id="ARBA00010240"/>
    </source>
</evidence>
<organism evidence="10 11">
    <name type="scientific">Artemisia annua</name>
    <name type="common">Sweet wormwood</name>
    <dbReference type="NCBI Taxonomy" id="35608"/>
    <lineage>
        <taxon>Eukaryota</taxon>
        <taxon>Viridiplantae</taxon>
        <taxon>Streptophyta</taxon>
        <taxon>Embryophyta</taxon>
        <taxon>Tracheophyta</taxon>
        <taxon>Spermatophyta</taxon>
        <taxon>Magnoliopsida</taxon>
        <taxon>eudicotyledons</taxon>
        <taxon>Gunneridae</taxon>
        <taxon>Pentapetalae</taxon>
        <taxon>asterids</taxon>
        <taxon>campanulids</taxon>
        <taxon>Asterales</taxon>
        <taxon>Asteraceae</taxon>
        <taxon>Asteroideae</taxon>
        <taxon>Anthemideae</taxon>
        <taxon>Artemisiinae</taxon>
        <taxon>Artemisia</taxon>
    </lineage>
</organism>
<dbReference type="InterPro" id="IPR016035">
    <property type="entry name" value="Acyl_Trfase/lysoPLipase"/>
</dbReference>
<dbReference type="STRING" id="35608.A0A2U1NJ92"/>
<comment type="similarity">
    <text evidence="1 7">Belongs to the patatin family.</text>
</comment>
<evidence type="ECO:0000256" key="4">
    <source>
        <dbReference type="ARBA" id="ARBA00022963"/>
    </source>
</evidence>
<feature type="compositionally biased region" description="Polar residues" evidence="8">
    <location>
        <begin position="556"/>
        <end position="585"/>
    </location>
</feature>
<dbReference type="CDD" id="cd07214">
    <property type="entry name" value="Pat17_isozyme_like"/>
    <property type="match status" value="1"/>
</dbReference>
<gene>
    <name evidence="10" type="ORF">CTI12_AA258690</name>
</gene>
<dbReference type="Gene3D" id="3.40.1090.10">
    <property type="entry name" value="Cytosolic phospholipase A2 catalytic domain"/>
    <property type="match status" value="2"/>
</dbReference>
<evidence type="ECO:0000313" key="11">
    <source>
        <dbReference type="Proteomes" id="UP000245207"/>
    </source>
</evidence>
<comment type="domain">
    <text evidence="7">The nitrogen atoms of the two glycine residues in the GGXR motif define the oxyanion hole, and stabilize the oxyanion that forms during the nucleophilic attack by the catalytic serine during substrate cleavage.</text>
</comment>
<dbReference type="Proteomes" id="UP000245207">
    <property type="component" value="Unassembled WGS sequence"/>
</dbReference>
<dbReference type="AlphaFoldDB" id="A0A2U1NJ92"/>
<evidence type="ECO:0000256" key="7">
    <source>
        <dbReference type="RuleBase" id="RU361262"/>
    </source>
</evidence>
<feature type="short sequence motif" description="GXSXG" evidence="6">
    <location>
        <begin position="65"/>
        <end position="69"/>
    </location>
</feature>
<evidence type="ECO:0000259" key="9">
    <source>
        <dbReference type="PROSITE" id="PS51635"/>
    </source>
</evidence>
<dbReference type="EMBL" id="PKPP01002721">
    <property type="protein sequence ID" value="PWA73577.1"/>
    <property type="molecule type" value="Genomic_DNA"/>
</dbReference>
<comment type="caution">
    <text evidence="10">The sequence shown here is derived from an EMBL/GenBank/DDBJ whole genome shotgun (WGS) entry which is preliminary data.</text>
</comment>
<keyword evidence="10" id="KW-0808">Transferase</keyword>
<comment type="function">
    <text evidence="7">Lipolytic acyl hydrolase (LAH).</text>
</comment>
<keyword evidence="5 6" id="KW-0443">Lipid metabolism</keyword>
<keyword evidence="2 6" id="KW-0378">Hydrolase</keyword>
<keyword evidence="4 6" id="KW-0442">Lipid degradation</keyword>
<dbReference type="GO" id="GO:0006952">
    <property type="term" value="P:defense response"/>
    <property type="evidence" value="ECO:0007669"/>
    <property type="project" value="UniProtKB-KW"/>
</dbReference>
<evidence type="ECO:0000256" key="2">
    <source>
        <dbReference type="ARBA" id="ARBA00022801"/>
    </source>
</evidence>
<keyword evidence="11" id="KW-1185">Reference proteome</keyword>
<feature type="short sequence motif" description="GXGXXG" evidence="6">
    <location>
        <begin position="27"/>
        <end position="32"/>
    </location>
</feature>
<feature type="region of interest" description="Disordered" evidence="8">
    <location>
        <begin position="556"/>
        <end position="600"/>
    </location>
</feature>
<name>A0A2U1NJ92_ARTAN</name>
<feature type="domain" description="PNPLA" evidence="9">
    <location>
        <begin position="23"/>
        <end position="230"/>
    </location>
</feature>
<dbReference type="Pfam" id="PF01734">
    <property type="entry name" value="Patatin"/>
    <property type="match status" value="2"/>
</dbReference>
<evidence type="ECO:0000313" key="10">
    <source>
        <dbReference type="EMBL" id="PWA73577.1"/>
    </source>
</evidence>
<dbReference type="GO" id="GO:0047372">
    <property type="term" value="F:monoacylglycerol lipase activity"/>
    <property type="evidence" value="ECO:0007669"/>
    <property type="project" value="TreeGrafter"/>
</dbReference>
<proteinExistence type="inferred from homology"/>
<feature type="compositionally biased region" description="Basic and acidic residues" evidence="8">
    <location>
        <begin position="590"/>
        <end position="600"/>
    </location>
</feature>
<feature type="active site" description="Nucleophile" evidence="6">
    <location>
        <position position="67"/>
    </location>
</feature>
<dbReference type="SUPFAM" id="SSF52151">
    <property type="entry name" value="FabD/lysophospholipase-like"/>
    <property type="match status" value="2"/>
</dbReference>
<dbReference type="GO" id="GO:0016042">
    <property type="term" value="P:lipid catabolic process"/>
    <property type="evidence" value="ECO:0007669"/>
    <property type="project" value="UniProtKB-UniRule"/>
</dbReference>
<dbReference type="InterPro" id="IPR002641">
    <property type="entry name" value="PNPLA_dom"/>
</dbReference>
<dbReference type="OrthoDB" id="1658288at2759"/>